<gene>
    <name evidence="9" type="ORF">CAPTEDRAFT_155736</name>
</gene>
<dbReference type="GO" id="GO:0005634">
    <property type="term" value="C:nucleus"/>
    <property type="evidence" value="ECO:0007669"/>
    <property type="project" value="InterPro"/>
</dbReference>
<accession>R7TAB3</accession>
<protein>
    <submittedName>
        <fullName evidence="9 10">Uncharacterized protein</fullName>
    </submittedName>
</protein>
<comment type="function">
    <text evidence="7">Microtubule inner protein (MIP) part of the dynein-decorated doublet microtubules (DMTs) in cilia axoneme, which is required for motile cilia beating.</text>
</comment>
<dbReference type="AlphaFoldDB" id="R7TAB3"/>
<keyword evidence="11" id="KW-1185">Reference proteome</keyword>
<evidence type="ECO:0000313" key="11">
    <source>
        <dbReference type="Proteomes" id="UP000014760"/>
    </source>
</evidence>
<evidence type="ECO:0000313" key="9">
    <source>
        <dbReference type="EMBL" id="ELT87954.1"/>
    </source>
</evidence>
<reference evidence="10" key="3">
    <citation type="submission" date="2015-06" db="UniProtKB">
        <authorList>
            <consortium name="EnsemblMetazoa"/>
        </authorList>
    </citation>
    <scope>IDENTIFICATION</scope>
</reference>
<dbReference type="HOGENOM" id="CLU_117702_0_1_1"/>
<proteinExistence type="predicted"/>
<comment type="subunit">
    <text evidence="8">Microtubule inner protein component of sperm flagellar doublet microtubules.</text>
</comment>
<keyword evidence="5" id="KW-0206">Cytoskeleton</keyword>
<dbReference type="PANTHER" id="PTHR31180">
    <property type="entry name" value="CILIA- AND FLAGELLA-ASSOCIATED PROTEIN 107-RELATED"/>
    <property type="match status" value="1"/>
</dbReference>
<name>R7TAB3_CAPTE</name>
<evidence type="ECO:0000256" key="2">
    <source>
        <dbReference type="ARBA" id="ARBA00022490"/>
    </source>
</evidence>
<dbReference type="InterPro" id="IPR009524">
    <property type="entry name" value="CFAP68"/>
</dbReference>
<evidence type="ECO:0000256" key="8">
    <source>
        <dbReference type="ARBA" id="ARBA00046435"/>
    </source>
</evidence>
<evidence type="ECO:0000256" key="6">
    <source>
        <dbReference type="ARBA" id="ARBA00023273"/>
    </source>
</evidence>
<keyword evidence="2" id="KW-0963">Cytoplasm</keyword>
<evidence type="ECO:0000256" key="7">
    <source>
        <dbReference type="ARBA" id="ARBA00035003"/>
    </source>
</evidence>
<dbReference type="OrthoDB" id="9970063at2759"/>
<evidence type="ECO:0000256" key="3">
    <source>
        <dbReference type="ARBA" id="ARBA00022846"/>
    </source>
</evidence>
<dbReference type="PANTHER" id="PTHR31180:SF3">
    <property type="entry name" value="EXPRESSED SEQUENCE EH456644"/>
    <property type="match status" value="1"/>
</dbReference>
<evidence type="ECO:0000256" key="5">
    <source>
        <dbReference type="ARBA" id="ARBA00023212"/>
    </source>
</evidence>
<dbReference type="EMBL" id="AMQN01015589">
    <property type="status" value="NOT_ANNOTATED_CDS"/>
    <property type="molecule type" value="Genomic_DNA"/>
</dbReference>
<evidence type="ECO:0000313" key="10">
    <source>
        <dbReference type="EnsemblMetazoa" id="CapteP155736"/>
    </source>
</evidence>
<dbReference type="GO" id="GO:0030317">
    <property type="term" value="P:flagellated sperm motility"/>
    <property type="evidence" value="ECO:0007669"/>
    <property type="project" value="InterPro"/>
</dbReference>
<sequence length="156" mass="17627">MSGQELLPDPAFRAAVRATGHAEVWTHSHEAIKFGQFGWRCTNKESSYSDKTLVGNWNEERFDIEHMKTAKPLPSQYAHYFDSVCNSSYSTQPLQVPESLKNLKARHSHGFPGHQPELDLPKLQSQCNSWQTTSRTAYVDPKIQEAPVRLTLTGAN</sequence>
<keyword evidence="3" id="KW-0282">Flagellum</keyword>
<keyword evidence="4" id="KW-0969">Cilium</keyword>
<reference evidence="9 11" key="2">
    <citation type="journal article" date="2013" name="Nature">
        <title>Insights into bilaterian evolution from three spiralian genomes.</title>
        <authorList>
            <person name="Simakov O."/>
            <person name="Marletaz F."/>
            <person name="Cho S.J."/>
            <person name="Edsinger-Gonzales E."/>
            <person name="Havlak P."/>
            <person name="Hellsten U."/>
            <person name="Kuo D.H."/>
            <person name="Larsson T."/>
            <person name="Lv J."/>
            <person name="Arendt D."/>
            <person name="Savage R."/>
            <person name="Osoegawa K."/>
            <person name="de Jong P."/>
            <person name="Grimwood J."/>
            <person name="Chapman J.A."/>
            <person name="Shapiro H."/>
            <person name="Aerts A."/>
            <person name="Otillar R.P."/>
            <person name="Terry A.Y."/>
            <person name="Boore J.L."/>
            <person name="Grigoriev I.V."/>
            <person name="Lindberg D.R."/>
            <person name="Seaver E.C."/>
            <person name="Weisblat D.A."/>
            <person name="Putnam N.H."/>
            <person name="Rokhsar D.S."/>
        </authorList>
    </citation>
    <scope>NUCLEOTIDE SEQUENCE</scope>
    <source>
        <strain evidence="9 11">I ESC-2004</strain>
    </source>
</reference>
<dbReference type="GO" id="GO:0005930">
    <property type="term" value="C:axoneme"/>
    <property type="evidence" value="ECO:0007669"/>
    <property type="project" value="UniProtKB-ARBA"/>
</dbReference>
<organism evidence="9">
    <name type="scientific">Capitella teleta</name>
    <name type="common">Polychaete worm</name>
    <dbReference type="NCBI Taxonomy" id="283909"/>
    <lineage>
        <taxon>Eukaryota</taxon>
        <taxon>Metazoa</taxon>
        <taxon>Spiralia</taxon>
        <taxon>Lophotrochozoa</taxon>
        <taxon>Annelida</taxon>
        <taxon>Polychaeta</taxon>
        <taxon>Sedentaria</taxon>
        <taxon>Scolecida</taxon>
        <taxon>Capitellidae</taxon>
        <taxon>Capitella</taxon>
    </lineage>
</organism>
<comment type="subcellular location">
    <subcellularLocation>
        <location evidence="1">Cytoplasm</location>
        <location evidence="1">Cytoskeleton</location>
        <location evidence="1">Flagellum axoneme</location>
    </subcellularLocation>
</comment>
<reference evidence="11" key="1">
    <citation type="submission" date="2012-12" db="EMBL/GenBank/DDBJ databases">
        <authorList>
            <person name="Hellsten U."/>
            <person name="Grimwood J."/>
            <person name="Chapman J.A."/>
            <person name="Shapiro H."/>
            <person name="Aerts A."/>
            <person name="Otillar R.P."/>
            <person name="Terry A.Y."/>
            <person name="Boore J.L."/>
            <person name="Simakov O."/>
            <person name="Marletaz F."/>
            <person name="Cho S.-J."/>
            <person name="Edsinger-Gonzales E."/>
            <person name="Havlak P."/>
            <person name="Kuo D.-H."/>
            <person name="Larsson T."/>
            <person name="Lv J."/>
            <person name="Arendt D."/>
            <person name="Savage R."/>
            <person name="Osoegawa K."/>
            <person name="de Jong P."/>
            <person name="Lindberg D.R."/>
            <person name="Seaver E.C."/>
            <person name="Weisblat D.A."/>
            <person name="Putnam N.H."/>
            <person name="Grigoriev I.V."/>
            <person name="Rokhsar D.S."/>
        </authorList>
    </citation>
    <scope>NUCLEOTIDE SEQUENCE</scope>
    <source>
        <strain evidence="11">I ESC-2004</strain>
    </source>
</reference>
<dbReference type="Pfam" id="PF06608">
    <property type="entry name" value="CFAP68"/>
    <property type="match status" value="1"/>
</dbReference>
<dbReference type="InterPro" id="IPR037662">
    <property type="entry name" value="CFAP68/107"/>
</dbReference>
<dbReference type="STRING" id="283909.R7TAB3"/>
<dbReference type="Proteomes" id="UP000014760">
    <property type="component" value="Unassembled WGS sequence"/>
</dbReference>
<evidence type="ECO:0000256" key="1">
    <source>
        <dbReference type="ARBA" id="ARBA00004611"/>
    </source>
</evidence>
<keyword evidence="6" id="KW-0966">Cell projection</keyword>
<dbReference type="EnsemblMetazoa" id="CapteT155736">
    <property type="protein sequence ID" value="CapteP155736"/>
    <property type="gene ID" value="CapteG155736"/>
</dbReference>
<evidence type="ECO:0000256" key="4">
    <source>
        <dbReference type="ARBA" id="ARBA00023069"/>
    </source>
</evidence>
<dbReference type="EMBL" id="KB312046">
    <property type="protein sequence ID" value="ELT87954.1"/>
    <property type="molecule type" value="Genomic_DNA"/>
</dbReference>
<dbReference type="OMA" id="QYDHYFE"/>